<dbReference type="PANTHER" id="PTHR43736">
    <property type="entry name" value="ADP-RIBOSE PYROPHOSPHATASE"/>
    <property type="match status" value="1"/>
</dbReference>
<name>A0A9P4N770_9PLEO</name>
<feature type="region of interest" description="Disordered" evidence="1">
    <location>
        <begin position="1"/>
        <end position="21"/>
    </location>
</feature>
<dbReference type="InterPro" id="IPR000086">
    <property type="entry name" value="NUDIX_hydrolase_dom"/>
</dbReference>
<dbReference type="InterPro" id="IPR015797">
    <property type="entry name" value="NUDIX_hydrolase-like_dom_sf"/>
</dbReference>
<dbReference type="AlphaFoldDB" id="A0A9P4N770"/>
<protein>
    <recommendedName>
        <fullName evidence="2">Nudix hydrolase domain-containing protein</fullName>
    </recommendedName>
</protein>
<keyword evidence="4" id="KW-1185">Reference proteome</keyword>
<organism evidence="3 4">
    <name type="scientific">Lojkania enalia</name>
    <dbReference type="NCBI Taxonomy" id="147567"/>
    <lineage>
        <taxon>Eukaryota</taxon>
        <taxon>Fungi</taxon>
        <taxon>Dikarya</taxon>
        <taxon>Ascomycota</taxon>
        <taxon>Pezizomycotina</taxon>
        <taxon>Dothideomycetes</taxon>
        <taxon>Pleosporomycetidae</taxon>
        <taxon>Pleosporales</taxon>
        <taxon>Pleosporales incertae sedis</taxon>
        <taxon>Lojkania</taxon>
    </lineage>
</organism>
<evidence type="ECO:0000259" key="2">
    <source>
        <dbReference type="PROSITE" id="PS51462"/>
    </source>
</evidence>
<dbReference type="Gene3D" id="3.90.79.10">
    <property type="entry name" value="Nucleoside Triphosphate Pyrophosphohydrolase"/>
    <property type="match status" value="1"/>
</dbReference>
<accession>A0A9P4N770</accession>
<dbReference type="EMBL" id="ML986656">
    <property type="protein sequence ID" value="KAF2261506.1"/>
    <property type="molecule type" value="Genomic_DNA"/>
</dbReference>
<evidence type="ECO:0000313" key="3">
    <source>
        <dbReference type="EMBL" id="KAF2261506.1"/>
    </source>
</evidence>
<dbReference type="Pfam" id="PF00293">
    <property type="entry name" value="NUDIX"/>
    <property type="match status" value="1"/>
</dbReference>
<gene>
    <name evidence="3" type="ORF">CC78DRAFT_499971</name>
</gene>
<evidence type="ECO:0000313" key="4">
    <source>
        <dbReference type="Proteomes" id="UP000800093"/>
    </source>
</evidence>
<dbReference type="OrthoDB" id="276276at2759"/>
<sequence length="193" mass="21624">MAAGAPPTTRTDSKSPFEAPPDLQEYMVPDRVFIERNPQHNILAVGAVVFNSEGRMLLVQRAADEKAFPNFWEIPGGKVDDTDETVLHAVVRELREEAGLDTKRIVRKVGVFDWNEVSKRTGKPVNWHKIIFEVEVKDMEVVLDPVEHQNYLFATEEQVANGKAGEVVLSYITPLNKAIKLEAFKLKRGAISG</sequence>
<evidence type="ECO:0000256" key="1">
    <source>
        <dbReference type="SAM" id="MobiDB-lite"/>
    </source>
</evidence>
<dbReference type="PANTHER" id="PTHR43736:SF1">
    <property type="entry name" value="DIHYDRONEOPTERIN TRIPHOSPHATE DIPHOSPHATASE"/>
    <property type="match status" value="1"/>
</dbReference>
<comment type="caution">
    <text evidence="3">The sequence shown here is derived from an EMBL/GenBank/DDBJ whole genome shotgun (WGS) entry which is preliminary data.</text>
</comment>
<reference evidence="4" key="1">
    <citation type="journal article" date="2020" name="Stud. Mycol.">
        <title>101 Dothideomycetes genomes: A test case for predicting lifestyles and emergence of pathogens.</title>
        <authorList>
            <person name="Haridas S."/>
            <person name="Albert R."/>
            <person name="Binder M."/>
            <person name="Bloem J."/>
            <person name="LaButti K."/>
            <person name="Salamov A."/>
            <person name="Andreopoulos B."/>
            <person name="Baker S."/>
            <person name="Barry K."/>
            <person name="Bills G."/>
            <person name="Bluhm B."/>
            <person name="Cannon C."/>
            <person name="Castanera R."/>
            <person name="Culley D."/>
            <person name="Daum C."/>
            <person name="Ezra D."/>
            <person name="Gonzalez J."/>
            <person name="Henrissat B."/>
            <person name="Kuo A."/>
            <person name="Liang C."/>
            <person name="Lipzen A."/>
            <person name="Lutzoni F."/>
            <person name="Magnuson J."/>
            <person name="Mondo S."/>
            <person name="Nolan M."/>
            <person name="Ohm R."/>
            <person name="Pangilinan J."/>
            <person name="Park H.-J."/>
            <person name="Ramirez L."/>
            <person name="Alfaro M."/>
            <person name="Sun H."/>
            <person name="Tritt A."/>
            <person name="Yoshinaga Y."/>
            <person name="Zwiers L.-H."/>
            <person name="Turgeon B."/>
            <person name="Goodwin S."/>
            <person name="Spatafora J."/>
            <person name="Crous P."/>
            <person name="Grigoriev I."/>
        </authorList>
    </citation>
    <scope>NUCLEOTIDE SEQUENCE [LARGE SCALE GENOMIC DNA]</scope>
    <source>
        <strain evidence="4">CBS 304.66</strain>
    </source>
</reference>
<dbReference type="SUPFAM" id="SSF55811">
    <property type="entry name" value="Nudix"/>
    <property type="match status" value="1"/>
</dbReference>
<proteinExistence type="predicted"/>
<dbReference type="Proteomes" id="UP000800093">
    <property type="component" value="Unassembled WGS sequence"/>
</dbReference>
<dbReference type="PROSITE" id="PS51462">
    <property type="entry name" value="NUDIX"/>
    <property type="match status" value="1"/>
</dbReference>
<feature type="domain" description="Nudix hydrolase" evidence="2">
    <location>
        <begin position="40"/>
        <end position="181"/>
    </location>
</feature>
<dbReference type="CDD" id="cd02883">
    <property type="entry name" value="NUDIX_Hydrolase"/>
    <property type="match status" value="1"/>
</dbReference>